<dbReference type="InterPro" id="IPR001660">
    <property type="entry name" value="SAM"/>
</dbReference>
<feature type="compositionally biased region" description="Polar residues" evidence="10">
    <location>
        <begin position="2177"/>
        <end position="2222"/>
    </location>
</feature>
<dbReference type="InterPro" id="IPR044574">
    <property type="entry name" value="ARIP4-like"/>
</dbReference>
<keyword evidence="4" id="KW-0378">Hydrolase</keyword>
<feature type="compositionally biased region" description="Polar residues" evidence="10">
    <location>
        <begin position="699"/>
        <end position="708"/>
    </location>
</feature>
<feature type="region of interest" description="Disordered" evidence="10">
    <location>
        <begin position="684"/>
        <end position="725"/>
    </location>
</feature>
<feature type="compositionally biased region" description="Basic residues" evidence="10">
    <location>
        <begin position="1195"/>
        <end position="1204"/>
    </location>
</feature>
<dbReference type="GO" id="GO:0005634">
    <property type="term" value="C:nucleus"/>
    <property type="evidence" value="ECO:0007669"/>
    <property type="project" value="UniProtKB-SubCell"/>
</dbReference>
<dbReference type="Gene3D" id="1.10.150.50">
    <property type="entry name" value="Transcription Factor, Ets-1"/>
    <property type="match status" value="1"/>
</dbReference>
<feature type="compositionally biased region" description="Basic and acidic residues" evidence="10">
    <location>
        <begin position="192"/>
        <end position="203"/>
    </location>
</feature>
<dbReference type="Gene3D" id="3.40.50.10810">
    <property type="entry name" value="Tandem AAA-ATPase domain"/>
    <property type="match status" value="1"/>
</dbReference>
<organism evidence="14 15">
    <name type="scientific">Lobosporangium transversale</name>
    <dbReference type="NCBI Taxonomy" id="64571"/>
    <lineage>
        <taxon>Eukaryota</taxon>
        <taxon>Fungi</taxon>
        <taxon>Fungi incertae sedis</taxon>
        <taxon>Mucoromycota</taxon>
        <taxon>Mortierellomycotina</taxon>
        <taxon>Mortierellomycetes</taxon>
        <taxon>Mortierellales</taxon>
        <taxon>Mortierellaceae</taxon>
        <taxon>Lobosporangium</taxon>
    </lineage>
</organism>
<dbReference type="SUPFAM" id="SSF47769">
    <property type="entry name" value="SAM/Pointed domain"/>
    <property type="match status" value="1"/>
</dbReference>
<feature type="domain" description="Helicase C-terminal" evidence="13">
    <location>
        <begin position="1721"/>
        <end position="1880"/>
    </location>
</feature>
<feature type="compositionally biased region" description="Polar residues" evidence="10">
    <location>
        <begin position="1984"/>
        <end position="2012"/>
    </location>
</feature>
<dbReference type="InterPro" id="IPR038718">
    <property type="entry name" value="SNF2-like_sf"/>
</dbReference>
<feature type="compositionally biased region" description="Basic and acidic residues" evidence="10">
    <location>
        <begin position="2266"/>
        <end position="2277"/>
    </location>
</feature>
<dbReference type="SMART" id="SM00490">
    <property type="entry name" value="HELICc"/>
    <property type="match status" value="1"/>
</dbReference>
<dbReference type="InterPro" id="IPR056026">
    <property type="entry name" value="DUF7607"/>
</dbReference>
<feature type="region of interest" description="Disordered" evidence="10">
    <location>
        <begin position="1071"/>
        <end position="1091"/>
    </location>
</feature>
<dbReference type="GO" id="GO:0005524">
    <property type="term" value="F:ATP binding"/>
    <property type="evidence" value="ECO:0007669"/>
    <property type="project" value="UniProtKB-KW"/>
</dbReference>
<keyword evidence="6" id="KW-0067">ATP-binding</keyword>
<dbReference type="InterPro" id="IPR013761">
    <property type="entry name" value="SAM/pointed_sf"/>
</dbReference>
<evidence type="ECO:0000256" key="2">
    <source>
        <dbReference type="ARBA" id="ARBA00007025"/>
    </source>
</evidence>
<feature type="domain" description="SAM" evidence="11">
    <location>
        <begin position="10"/>
        <end position="77"/>
    </location>
</feature>
<protein>
    <recommendedName>
        <fullName evidence="16">SNF2 family N-terminal domain-domain-containing protein</fullName>
    </recommendedName>
</protein>
<keyword evidence="8" id="KW-0539">Nucleus</keyword>
<dbReference type="Pfam" id="PF00271">
    <property type="entry name" value="Helicase_C"/>
    <property type="match status" value="1"/>
</dbReference>
<dbReference type="GO" id="GO:0003677">
    <property type="term" value="F:DNA binding"/>
    <property type="evidence" value="ECO:0007669"/>
    <property type="project" value="UniProtKB-KW"/>
</dbReference>
<keyword evidence="15" id="KW-1185">Reference proteome</keyword>
<dbReference type="OrthoDB" id="2020972at2759"/>
<feature type="compositionally biased region" description="Pro residues" evidence="10">
    <location>
        <begin position="2236"/>
        <end position="2245"/>
    </location>
</feature>
<dbReference type="InterPro" id="IPR027417">
    <property type="entry name" value="P-loop_NTPase"/>
</dbReference>
<feature type="region of interest" description="Disordered" evidence="10">
    <location>
        <begin position="2115"/>
        <end position="2136"/>
    </location>
</feature>
<accession>A0A1Y2H1K2</accession>
<evidence type="ECO:0000313" key="15">
    <source>
        <dbReference type="Proteomes" id="UP000193648"/>
    </source>
</evidence>
<feature type="compositionally biased region" description="Polar residues" evidence="10">
    <location>
        <begin position="825"/>
        <end position="853"/>
    </location>
</feature>
<feature type="compositionally biased region" description="Basic and acidic residues" evidence="10">
    <location>
        <begin position="1077"/>
        <end position="1091"/>
    </location>
</feature>
<dbReference type="PANTHER" id="PTHR45797:SF1">
    <property type="entry name" value="HELICASE ARIP4"/>
    <property type="match status" value="1"/>
</dbReference>
<dbReference type="InterPro" id="IPR014001">
    <property type="entry name" value="Helicase_ATP-bd"/>
</dbReference>
<dbReference type="Gene3D" id="3.40.50.300">
    <property type="entry name" value="P-loop containing nucleotide triphosphate hydrolases"/>
    <property type="match status" value="2"/>
</dbReference>
<feature type="region of interest" description="Disordered" evidence="10">
    <location>
        <begin position="192"/>
        <end position="239"/>
    </location>
</feature>
<keyword evidence="9" id="KW-0175">Coiled coil</keyword>
<sequence>MDRPSNPLYWSTREVCQWLRETFQFSEEVLERFQENDVDGSVLIEDLDHEALKTEFGINSFGQRAKILKTIWRLRGNAIHKTAEEAGQQGVDGQNATIKGTLGLSDTSMQSQGLFGSSTETTMSTGTSVLNMHDLEEALPTYTHTLAKNNHDSVSSGINDTGIAKRRSERGDAELNEIPLLKEPLKVYLDGSEKSLRGRENRPRSRLQSQNIKKSFAKMDDISLGETDGEDGDEEDDDANVEMDNAYTDEDDLPLALRVRNSKKLINNGLVGDLRSTGMNHVGIKRFMPTLVPTASQHMSIGIHSALSSTVFNRSSSIPTPQDLEPVNYIQRRQKPISAHSDSNTVSKQTKQTIKKVSFFSRTGASISDIFFKNDGALESDSDDNWAVRPSYSPQNPIPEGYRLLVQRNMKRILRSPPVLETLDHIVYAPVRRRQKDVPVLVFTNNGGTVEVRPSTWDVVFKNKSKESSSLWVDLSQGEQDLTSIDFRKFKGGVTHDLQSHTVENGDDPVLPLYGESDASEYTTDEELYKQVAREEKERLKPHPKKSEASSSKTVTALSPADAQILIQEYKATHKEKWEISSKLRLESRRMTIYDNLLKRNGNPASAIKWIQSRINELAGKRLTSIVDAFMDTTYKNANEIHKACKAMDRTLDELWAWQWKLDLIQGPLPSLVGAEDGTKHDIEVISSKDPPHPRAGSPSPTIQSSDSTGHREYIQNSGKDDTDEEIMAAEERRQKELDRQFIDDSELNVDIQDGIDNLAKDFRRKKNKQREKGEPKAKPENGKKAKEDREDMTPTTSTSSLNSPKEGLEDPNDQLKEVRRPTGQGASSQTETTLKEGQTLNSKGMDQIQSDGSLDGLRIIDEDIEMHDGASDTLPQTISDISAGDISYHDEEMDNDLELNSDASLNSEEPEESPTDEKEEDIPKSSVYREMRYPTWRNTLRDDDALIRELRLIRKDVSRGKRLNHRGTYLSAWQEYTEWIELDCGDTISFKDFLAWKDEGNTTKEYRKKAREAALRQAEEERQKKAERREQRARECKEKRMVKKQGLLRAKMEAIKAVKATKATKVAKASVNKSMAEQEEKETRMEEYQKDELKKVSAVVDKGTAQSEVITIQSDSSEDDTVAVDRQPSVAPSKNHSMRNRSEDQDLSLSDSHSKDPKLARKARGATNQSNSSKRSIDSGEDMATEPLTIPQRQTKKRGRIIRNRFGDSSDDGSALSGEDDKQVKSVPKRRTVQVMREEAPDVLRLRNDALKNESELKKRIADQEMRAKIRGTNGSLEKDEVLINPGHKKTEHPVAIPGFLARKLKPHQIEGVRFMWKNVVMFDGGCILAHAMGLGKTFQVIAFLYVLLREIHQGNKDVPKKLEEGRILLLMPPILLSNWEYEFKKWITEGDESIIKIHKLPLKVRTYTSRIACLEEWHKEGGVLLLGYQKFRDLCSGAGVSPEVAERYKQLILQGSSLIIADEGHAIKTSTAKIAATIKNVKSTSRIILTGYPLQNRLEEYWCMVDFIRPKFLGDISTFRHNYIRPINNGLYPDSTSVEKKISAKKLNVLAELIKHFVFRRDQSVLRASLPKKTEFVVSCKLSKMQYFLYTSFIATIFKNDQWDGGVLGNGHILLTICNHPAAFKASLAAMKKQKDKLAKANASANSGATESNTSVPSTGVKGVPVVIDDSEDIEAENQMERALSQNKEITSSDWSGNIIWERNVTDISHGYKIKILMDILTECKVLKEKVLVFTRSIPTLDFIEYTASEMNFKSLKLDGDTKHTDRQDMINEFNDSDELDLFLISSGAGSQGINLVAASRVVIFDVGWNPSNDEQAIARAFRYGQTRKVFVYRLQTFGTWEEKLYKTNLHKLGLSNRVVDKKNPIKGYTKLEMKQYFQPPPSTTPIWATEENIEALFAKPDMEDPVMRKVIENNRDILTRVIPQSELVREEVSDLTEADMLEIANMIEEEKRRIGGFEVPTTRPAPQTSAQQQQQQQQQQPAMTSVSQSLSQPQAASNQPGHHWQQQAAQPVPTNPNSPIAHMRVSALLQASEAILAQRQRQSAMASAATQPQPATQAIGLELRPQQREFSEPSSKEQWDQLIKVRQEEMAKMQSEAFEAARIRQATLGSTSAAKAAGSPRAGTIGAASPIRSIHMPKTASPIAATTPLEANPWTPFRALDPTGPNAANHEGLYTSSTSNTYMPSPNPSQMSNGSSPMTNKDTNSPNVTSDHNSGSVSRRMTPAEYEALSQIRPPPSTPQPPSTSSLTTSSSGPLVGATFRSVLERHYGPKRGE</sequence>
<dbReference type="PROSITE" id="PS51194">
    <property type="entry name" value="HELICASE_CTER"/>
    <property type="match status" value="1"/>
</dbReference>
<feature type="region of interest" description="Disordered" evidence="10">
    <location>
        <begin position="1111"/>
        <end position="1230"/>
    </location>
</feature>
<feature type="compositionally biased region" description="Low complexity" evidence="10">
    <location>
        <begin position="2246"/>
        <end position="2257"/>
    </location>
</feature>
<comment type="caution">
    <text evidence="14">The sequence shown here is derived from an EMBL/GenBank/DDBJ whole genome shotgun (WGS) entry which is preliminary data.</text>
</comment>
<dbReference type="CDD" id="cd18793">
    <property type="entry name" value="SF2_C_SNF"/>
    <property type="match status" value="1"/>
</dbReference>
<feature type="compositionally biased region" description="Basic and acidic residues" evidence="10">
    <location>
        <begin position="535"/>
        <end position="548"/>
    </location>
</feature>
<evidence type="ECO:0000256" key="7">
    <source>
        <dbReference type="ARBA" id="ARBA00023125"/>
    </source>
</evidence>
<keyword evidence="3" id="KW-0547">Nucleotide-binding</keyword>
<keyword evidence="5" id="KW-0347">Helicase</keyword>
<dbReference type="GeneID" id="33569283"/>
<gene>
    <name evidence="14" type="ORF">BCR41DRAFT_383236</name>
</gene>
<feature type="region of interest" description="Disordered" evidence="10">
    <location>
        <begin position="1955"/>
        <end position="2022"/>
    </location>
</feature>
<feature type="region of interest" description="Disordered" evidence="10">
    <location>
        <begin position="901"/>
        <end position="927"/>
    </location>
</feature>
<evidence type="ECO:0000256" key="8">
    <source>
        <dbReference type="ARBA" id="ARBA00023242"/>
    </source>
</evidence>
<dbReference type="InterPro" id="IPR001650">
    <property type="entry name" value="Helicase_C-like"/>
</dbReference>
<dbReference type="GO" id="GO:0004386">
    <property type="term" value="F:helicase activity"/>
    <property type="evidence" value="ECO:0007669"/>
    <property type="project" value="UniProtKB-KW"/>
</dbReference>
<feature type="region of interest" description="Disordered" evidence="10">
    <location>
        <begin position="2157"/>
        <end position="2277"/>
    </location>
</feature>
<dbReference type="STRING" id="64571.A0A1Y2H1K2"/>
<keyword evidence="7" id="KW-0238">DNA-binding</keyword>
<dbReference type="Pfam" id="PF07647">
    <property type="entry name" value="SAM_2"/>
    <property type="match status" value="1"/>
</dbReference>
<feature type="compositionally biased region" description="Basic and acidic residues" evidence="10">
    <location>
        <begin position="771"/>
        <end position="793"/>
    </location>
</feature>
<dbReference type="InParanoid" id="A0A1Y2H1K2"/>
<dbReference type="Proteomes" id="UP000193648">
    <property type="component" value="Unassembled WGS sequence"/>
</dbReference>
<dbReference type="GO" id="GO:0016887">
    <property type="term" value="F:ATP hydrolysis activity"/>
    <property type="evidence" value="ECO:0007669"/>
    <property type="project" value="InterPro"/>
</dbReference>
<feature type="compositionally biased region" description="Acidic residues" evidence="10">
    <location>
        <begin position="227"/>
        <end position="239"/>
    </location>
</feature>
<comment type="similarity">
    <text evidence="2">Belongs to the SNF2/RAD54 helicase family.</text>
</comment>
<evidence type="ECO:0000256" key="4">
    <source>
        <dbReference type="ARBA" id="ARBA00022801"/>
    </source>
</evidence>
<dbReference type="Gene3D" id="1.20.120.850">
    <property type="entry name" value="SWI2/SNF2 ATPases, N-terminal domain"/>
    <property type="match status" value="1"/>
</dbReference>
<dbReference type="EMBL" id="MCFF01000002">
    <property type="protein sequence ID" value="ORZ28416.1"/>
    <property type="molecule type" value="Genomic_DNA"/>
</dbReference>
<evidence type="ECO:0000256" key="1">
    <source>
        <dbReference type="ARBA" id="ARBA00004123"/>
    </source>
</evidence>
<evidence type="ECO:0000256" key="10">
    <source>
        <dbReference type="SAM" id="MobiDB-lite"/>
    </source>
</evidence>
<dbReference type="PROSITE" id="PS51192">
    <property type="entry name" value="HELICASE_ATP_BIND_1"/>
    <property type="match status" value="1"/>
</dbReference>
<feature type="compositionally biased region" description="Acidic residues" evidence="10">
    <location>
        <begin position="909"/>
        <end position="921"/>
    </location>
</feature>
<proteinExistence type="inferred from homology"/>
<dbReference type="SMART" id="SM00487">
    <property type="entry name" value="DEXDc"/>
    <property type="match status" value="1"/>
</dbReference>
<dbReference type="RefSeq" id="XP_021886101.1">
    <property type="nucleotide sequence ID" value="XM_022027440.1"/>
</dbReference>
<dbReference type="Pfam" id="PF00176">
    <property type="entry name" value="SNF2-rel_dom"/>
    <property type="match status" value="1"/>
</dbReference>
<evidence type="ECO:0000256" key="3">
    <source>
        <dbReference type="ARBA" id="ARBA00022741"/>
    </source>
</evidence>
<feature type="compositionally biased region" description="Low complexity" evidence="10">
    <location>
        <begin position="1974"/>
        <end position="1983"/>
    </location>
</feature>
<evidence type="ECO:0008006" key="16">
    <source>
        <dbReference type="Google" id="ProtNLM"/>
    </source>
</evidence>
<reference evidence="14 15" key="1">
    <citation type="submission" date="2016-07" db="EMBL/GenBank/DDBJ databases">
        <title>Pervasive Adenine N6-methylation of Active Genes in Fungi.</title>
        <authorList>
            <consortium name="DOE Joint Genome Institute"/>
            <person name="Mondo S.J."/>
            <person name="Dannebaum R.O."/>
            <person name="Kuo R.C."/>
            <person name="Labutti K."/>
            <person name="Haridas S."/>
            <person name="Kuo A."/>
            <person name="Salamov A."/>
            <person name="Ahrendt S.R."/>
            <person name="Lipzen A."/>
            <person name="Sullivan W."/>
            <person name="Andreopoulos W.B."/>
            <person name="Clum A."/>
            <person name="Lindquist E."/>
            <person name="Daum C."/>
            <person name="Ramamoorthy G.K."/>
            <person name="Gryganskyi A."/>
            <person name="Culley D."/>
            <person name="Magnuson J.K."/>
            <person name="James T.Y."/>
            <person name="O'Malley M.A."/>
            <person name="Stajich J.E."/>
            <person name="Spatafora J.W."/>
            <person name="Visel A."/>
            <person name="Grigoriev I.V."/>
        </authorList>
    </citation>
    <scope>NUCLEOTIDE SEQUENCE [LARGE SCALE GENOMIC DNA]</scope>
    <source>
        <strain evidence="14 15">NRRL 3116</strain>
    </source>
</reference>
<dbReference type="SMART" id="SM00454">
    <property type="entry name" value="SAM"/>
    <property type="match status" value="1"/>
</dbReference>
<evidence type="ECO:0000313" key="14">
    <source>
        <dbReference type="EMBL" id="ORZ28416.1"/>
    </source>
</evidence>
<dbReference type="PROSITE" id="PS50105">
    <property type="entry name" value="SAM_DOMAIN"/>
    <property type="match status" value="1"/>
</dbReference>
<evidence type="ECO:0000259" key="12">
    <source>
        <dbReference type="PROSITE" id="PS51192"/>
    </source>
</evidence>
<dbReference type="InterPro" id="IPR049730">
    <property type="entry name" value="SNF2/RAD54-like_C"/>
</dbReference>
<feature type="coiled-coil region" evidence="9">
    <location>
        <begin position="1009"/>
        <end position="1036"/>
    </location>
</feature>
<feature type="domain" description="Helicase ATP-binding" evidence="12">
    <location>
        <begin position="1319"/>
        <end position="1513"/>
    </location>
</feature>
<dbReference type="Pfam" id="PF24580">
    <property type="entry name" value="DUF7607"/>
    <property type="match status" value="1"/>
</dbReference>
<evidence type="ECO:0000256" key="6">
    <source>
        <dbReference type="ARBA" id="ARBA00022840"/>
    </source>
</evidence>
<dbReference type="PANTHER" id="PTHR45797">
    <property type="entry name" value="RAD54-LIKE"/>
    <property type="match status" value="1"/>
</dbReference>
<name>A0A1Y2H1K2_9FUNG</name>
<feature type="region of interest" description="Disordered" evidence="10">
    <location>
        <begin position="762"/>
        <end position="857"/>
    </location>
</feature>
<evidence type="ECO:0000256" key="9">
    <source>
        <dbReference type="SAM" id="Coils"/>
    </source>
</evidence>
<dbReference type="InterPro" id="IPR000330">
    <property type="entry name" value="SNF2_N"/>
</dbReference>
<evidence type="ECO:0000259" key="13">
    <source>
        <dbReference type="PROSITE" id="PS51194"/>
    </source>
</evidence>
<dbReference type="SUPFAM" id="SSF52540">
    <property type="entry name" value="P-loop containing nucleoside triphosphate hydrolases"/>
    <property type="match status" value="2"/>
</dbReference>
<evidence type="ECO:0000259" key="11">
    <source>
        <dbReference type="PROSITE" id="PS50105"/>
    </source>
</evidence>
<evidence type="ECO:0000256" key="5">
    <source>
        <dbReference type="ARBA" id="ARBA00022806"/>
    </source>
</evidence>
<feature type="region of interest" description="Disordered" evidence="10">
    <location>
        <begin position="535"/>
        <end position="555"/>
    </location>
</feature>
<feature type="compositionally biased region" description="Low complexity" evidence="10">
    <location>
        <begin position="794"/>
        <end position="805"/>
    </location>
</feature>
<comment type="subcellular location">
    <subcellularLocation>
        <location evidence="1">Nucleus</location>
    </subcellularLocation>
</comment>